<dbReference type="InterPro" id="IPR029069">
    <property type="entry name" value="HotDog_dom_sf"/>
</dbReference>
<reference evidence="3" key="1">
    <citation type="submission" date="2021-04" db="EMBL/GenBank/DDBJ databases">
        <title>Oceanospirillales bacteria with DddD are important DMSP degraders in coastal seawater.</title>
        <authorList>
            <person name="Liu J."/>
        </authorList>
    </citation>
    <scope>NUCLEOTIDE SEQUENCE</scope>
    <source>
        <strain evidence="3">GY6</strain>
    </source>
</reference>
<keyword evidence="4" id="KW-1185">Reference proteome</keyword>
<proteinExistence type="inferred from homology"/>
<organism evidence="3 4">
    <name type="scientific">Amphritea atlantica</name>
    <dbReference type="NCBI Taxonomy" id="355243"/>
    <lineage>
        <taxon>Bacteria</taxon>
        <taxon>Pseudomonadati</taxon>
        <taxon>Pseudomonadota</taxon>
        <taxon>Gammaproteobacteria</taxon>
        <taxon>Oceanospirillales</taxon>
        <taxon>Oceanospirillaceae</taxon>
        <taxon>Amphritea</taxon>
    </lineage>
</organism>
<name>A0ABY5GU21_9GAMM</name>
<comment type="similarity">
    <text evidence="1">Belongs to the 4-hydroxybenzoyl-CoA thioesterase family.</text>
</comment>
<dbReference type="PANTHER" id="PTHR31793">
    <property type="entry name" value="4-HYDROXYBENZOYL-COA THIOESTERASE FAMILY MEMBER"/>
    <property type="match status" value="1"/>
</dbReference>
<evidence type="ECO:0000256" key="1">
    <source>
        <dbReference type="ARBA" id="ARBA00005953"/>
    </source>
</evidence>
<dbReference type="PANTHER" id="PTHR31793:SF27">
    <property type="entry name" value="NOVEL THIOESTERASE SUPERFAMILY DOMAIN AND SAPOSIN A-TYPE DOMAIN CONTAINING PROTEIN (0610012H03RIK)"/>
    <property type="match status" value="1"/>
</dbReference>
<keyword evidence="2" id="KW-0378">Hydrolase</keyword>
<accession>A0ABY5GU21</accession>
<evidence type="ECO:0000313" key="4">
    <source>
        <dbReference type="Proteomes" id="UP001059950"/>
    </source>
</evidence>
<dbReference type="CDD" id="cd00586">
    <property type="entry name" value="4HBT"/>
    <property type="match status" value="1"/>
</dbReference>
<dbReference type="InterPro" id="IPR050563">
    <property type="entry name" value="4-hydroxybenzoyl-CoA_TE"/>
</dbReference>
<protein>
    <submittedName>
        <fullName evidence="3">Thioesterase family protein</fullName>
    </submittedName>
</protein>
<dbReference type="EMBL" id="CP073344">
    <property type="protein sequence ID" value="UTW02630.1"/>
    <property type="molecule type" value="Genomic_DNA"/>
</dbReference>
<evidence type="ECO:0000313" key="3">
    <source>
        <dbReference type="EMBL" id="UTW02630.1"/>
    </source>
</evidence>
<dbReference type="Gene3D" id="3.10.129.10">
    <property type="entry name" value="Hotdog Thioesterase"/>
    <property type="match status" value="1"/>
</dbReference>
<evidence type="ECO:0000256" key="2">
    <source>
        <dbReference type="ARBA" id="ARBA00022801"/>
    </source>
</evidence>
<gene>
    <name evidence="3" type="ORF">KDX31_14920</name>
</gene>
<sequence>MARIKIDMPENYSFTTEIPVRISDVNYAGHLSNDSVLSIVHEARLRYLNSHNYTEQDIEGSGIIMTDSVIVYKAESFYGDQIQIDITVGDFNKYGCDIYYLLSNKKTAIEIAHVKTGIVFFDYAEGKVVTVPEGFKDRIVKVV</sequence>
<dbReference type="Pfam" id="PF13279">
    <property type="entry name" value="4HBT_2"/>
    <property type="match status" value="1"/>
</dbReference>
<dbReference type="SUPFAM" id="SSF54637">
    <property type="entry name" value="Thioesterase/thiol ester dehydrase-isomerase"/>
    <property type="match status" value="1"/>
</dbReference>
<dbReference type="Proteomes" id="UP001059950">
    <property type="component" value="Chromosome"/>
</dbReference>